<reference evidence="9 10" key="2">
    <citation type="submission" date="2018-11" db="EMBL/GenBank/DDBJ databases">
        <authorList>
            <consortium name="Pathogen Informatics"/>
        </authorList>
    </citation>
    <scope>NUCLEOTIDE SEQUENCE [LARGE SCALE GENOMIC DNA]</scope>
</reference>
<accession>A0A0N4TL28</accession>
<keyword evidence="10" id="KW-1185">Reference proteome</keyword>
<dbReference type="PROSITE" id="PS51225">
    <property type="entry name" value="MARVEL"/>
    <property type="match status" value="1"/>
</dbReference>
<evidence type="ECO:0000259" key="8">
    <source>
        <dbReference type="PROSITE" id="PS51225"/>
    </source>
</evidence>
<dbReference type="STRING" id="6280.A0A0N4TL28"/>
<feature type="transmembrane region" description="Helical" evidence="7">
    <location>
        <begin position="110"/>
        <end position="143"/>
    </location>
</feature>
<evidence type="ECO:0000256" key="6">
    <source>
        <dbReference type="PROSITE-ProRule" id="PRU00581"/>
    </source>
</evidence>
<organism evidence="11">
    <name type="scientific">Brugia pahangi</name>
    <name type="common">Filarial nematode worm</name>
    <dbReference type="NCBI Taxonomy" id="6280"/>
    <lineage>
        <taxon>Eukaryota</taxon>
        <taxon>Metazoa</taxon>
        <taxon>Ecdysozoa</taxon>
        <taxon>Nematoda</taxon>
        <taxon>Chromadorea</taxon>
        <taxon>Rhabditida</taxon>
        <taxon>Spirurina</taxon>
        <taxon>Spiruromorpha</taxon>
        <taxon>Filarioidea</taxon>
        <taxon>Onchocercidae</taxon>
        <taxon>Brugia</taxon>
    </lineage>
</organism>
<evidence type="ECO:0000313" key="10">
    <source>
        <dbReference type="Proteomes" id="UP000278627"/>
    </source>
</evidence>
<dbReference type="InterPro" id="IPR016579">
    <property type="entry name" value="Synaptogyrin"/>
</dbReference>
<comment type="subcellular location">
    <subcellularLocation>
        <location evidence="1">Membrane</location>
        <topology evidence="1">Multi-pass membrane protein</topology>
    </subcellularLocation>
</comment>
<dbReference type="EMBL" id="UZAD01013145">
    <property type="protein sequence ID" value="VDN90221.1"/>
    <property type="molecule type" value="Genomic_DNA"/>
</dbReference>
<evidence type="ECO:0000256" key="7">
    <source>
        <dbReference type="SAM" id="Phobius"/>
    </source>
</evidence>
<dbReference type="InterPro" id="IPR008253">
    <property type="entry name" value="Marvel"/>
</dbReference>
<evidence type="ECO:0000313" key="9">
    <source>
        <dbReference type="EMBL" id="VDN90221.1"/>
    </source>
</evidence>
<dbReference type="WBParaSite" id="BPAG_0000907301-mRNA-1">
    <property type="protein sequence ID" value="BPAG_0000907301-mRNA-1"/>
    <property type="gene ID" value="BPAG_0000907301"/>
</dbReference>
<evidence type="ECO:0000256" key="4">
    <source>
        <dbReference type="ARBA" id="ARBA00022989"/>
    </source>
</evidence>
<gene>
    <name evidence="9" type="ORF">BPAG_LOCUS9035</name>
</gene>
<dbReference type="Proteomes" id="UP000278627">
    <property type="component" value="Unassembled WGS sequence"/>
</dbReference>
<keyword evidence="4 7" id="KW-1133">Transmembrane helix</keyword>
<protein>
    <submittedName>
        <fullName evidence="11">MARVEL domain-containing protein</fullName>
    </submittedName>
</protein>
<dbReference type="GO" id="GO:0031594">
    <property type="term" value="C:neuromuscular junction"/>
    <property type="evidence" value="ECO:0007669"/>
    <property type="project" value="TreeGrafter"/>
</dbReference>
<feature type="transmembrane region" description="Helical" evidence="7">
    <location>
        <begin position="163"/>
        <end position="183"/>
    </location>
</feature>
<dbReference type="AlphaFoldDB" id="A0A0N4TL28"/>
<evidence type="ECO:0000256" key="2">
    <source>
        <dbReference type="ARBA" id="ARBA00010252"/>
    </source>
</evidence>
<sequence>MENVRAYGAGLAGGQFQLSVFLRKPAVILRIFALVVGLAQWIAVSRGGWYTSENGDKQICLYANSSSTCSFGSAMGFFAVLSSLGLLFLDAKFEKISSIPTRKRAVTTDMILSGLLTILFLFFDRIALNPLLAFLFLITFFSLWSKYGEVDISKPYDGGMAKSAILFAFLSFVTWGAVTFLAWRRYEEGAITNFVPSYEQDFTTGIHAGPDYSYGGESDIGVAGQSERGAYQNAPFTAINTAESPVDITKSYQGY</sequence>
<keyword evidence="3 6" id="KW-0812">Transmembrane</keyword>
<dbReference type="PANTHER" id="PTHR10838:SF20">
    <property type="entry name" value="SYNAPTOGYRIN"/>
    <property type="match status" value="1"/>
</dbReference>
<feature type="domain" description="MARVEL" evidence="8">
    <location>
        <begin position="21"/>
        <end position="187"/>
    </location>
</feature>
<feature type="transmembrane region" description="Helical" evidence="7">
    <location>
        <begin position="71"/>
        <end position="89"/>
    </location>
</feature>
<dbReference type="GO" id="GO:0030672">
    <property type="term" value="C:synaptic vesicle membrane"/>
    <property type="evidence" value="ECO:0007669"/>
    <property type="project" value="TreeGrafter"/>
</dbReference>
<proteinExistence type="inferred from homology"/>
<comment type="similarity">
    <text evidence="2">Belongs to the synaptogyrin family.</text>
</comment>
<keyword evidence="5 6" id="KW-0472">Membrane</keyword>
<dbReference type="PANTHER" id="PTHR10838">
    <property type="entry name" value="SYNAPTOGYRIN"/>
    <property type="match status" value="1"/>
</dbReference>
<evidence type="ECO:0000256" key="1">
    <source>
        <dbReference type="ARBA" id="ARBA00004141"/>
    </source>
</evidence>
<feature type="transmembrane region" description="Helical" evidence="7">
    <location>
        <begin position="27"/>
        <end position="44"/>
    </location>
</feature>
<evidence type="ECO:0000313" key="11">
    <source>
        <dbReference type="WBParaSite" id="BPAG_0000907301-mRNA-1"/>
    </source>
</evidence>
<evidence type="ECO:0000256" key="5">
    <source>
        <dbReference type="ARBA" id="ARBA00023136"/>
    </source>
</evidence>
<name>A0A0N4TL28_BRUPA</name>
<reference evidence="11" key="1">
    <citation type="submission" date="2017-02" db="UniProtKB">
        <authorList>
            <consortium name="WormBaseParasite"/>
        </authorList>
    </citation>
    <scope>IDENTIFICATION</scope>
</reference>
<evidence type="ECO:0000256" key="3">
    <source>
        <dbReference type="ARBA" id="ARBA00022692"/>
    </source>
</evidence>